<keyword evidence="4" id="KW-1185">Reference proteome</keyword>
<dbReference type="EMBL" id="KN822037">
    <property type="protein sequence ID" value="KIM63152.1"/>
    <property type="molecule type" value="Genomic_DNA"/>
</dbReference>
<feature type="region of interest" description="Disordered" evidence="1">
    <location>
        <begin position="1"/>
        <end position="21"/>
    </location>
</feature>
<proteinExistence type="predicted"/>
<dbReference type="HOGENOM" id="CLU_006728_0_0_1"/>
<reference evidence="3 4" key="1">
    <citation type="submission" date="2014-04" db="EMBL/GenBank/DDBJ databases">
        <authorList>
            <consortium name="DOE Joint Genome Institute"/>
            <person name="Kuo A."/>
            <person name="Kohler A."/>
            <person name="Nagy L.G."/>
            <person name="Floudas D."/>
            <person name="Copeland A."/>
            <person name="Barry K.W."/>
            <person name="Cichocki N."/>
            <person name="Veneault-Fourrey C."/>
            <person name="LaButti K."/>
            <person name="Lindquist E.A."/>
            <person name="Lipzen A."/>
            <person name="Lundell T."/>
            <person name="Morin E."/>
            <person name="Murat C."/>
            <person name="Sun H."/>
            <person name="Tunlid A."/>
            <person name="Henrissat B."/>
            <person name="Grigoriev I.V."/>
            <person name="Hibbett D.S."/>
            <person name="Martin F."/>
            <person name="Nordberg H.P."/>
            <person name="Cantor M.N."/>
            <person name="Hua S.X."/>
        </authorList>
    </citation>
    <scope>NUCLEOTIDE SEQUENCE [LARGE SCALE GENOMIC DNA]</scope>
    <source>
        <strain evidence="3 4">Foug A</strain>
    </source>
</reference>
<feature type="domain" description="DUF6589" evidence="2">
    <location>
        <begin position="331"/>
        <end position="782"/>
    </location>
</feature>
<name>A0A0C3AE11_9AGAM</name>
<organism evidence="3 4">
    <name type="scientific">Scleroderma citrinum Foug A</name>
    <dbReference type="NCBI Taxonomy" id="1036808"/>
    <lineage>
        <taxon>Eukaryota</taxon>
        <taxon>Fungi</taxon>
        <taxon>Dikarya</taxon>
        <taxon>Basidiomycota</taxon>
        <taxon>Agaricomycotina</taxon>
        <taxon>Agaricomycetes</taxon>
        <taxon>Agaricomycetidae</taxon>
        <taxon>Boletales</taxon>
        <taxon>Sclerodermatineae</taxon>
        <taxon>Sclerodermataceae</taxon>
        <taxon>Scleroderma</taxon>
    </lineage>
</organism>
<gene>
    <name evidence="3" type="ORF">SCLCIDRAFT_15631</name>
</gene>
<evidence type="ECO:0000259" key="2">
    <source>
        <dbReference type="Pfam" id="PF20231"/>
    </source>
</evidence>
<dbReference type="InParanoid" id="A0A0C3AE11"/>
<evidence type="ECO:0000313" key="4">
    <source>
        <dbReference type="Proteomes" id="UP000053989"/>
    </source>
</evidence>
<evidence type="ECO:0000313" key="3">
    <source>
        <dbReference type="EMBL" id="KIM63152.1"/>
    </source>
</evidence>
<dbReference type="AlphaFoldDB" id="A0A0C3AE11"/>
<protein>
    <recommendedName>
        <fullName evidence="2">DUF6589 domain-containing protein</fullName>
    </recommendedName>
</protein>
<sequence>MYNLHHTPTQPSPSSPLKRKQPAASDENLCIIFDALKSVNWTLGDFFYYLFRLEDQNGQPIHHSQQHGSYIHQLLNGTSGSGIGYILDTWMQNTDGVAGPGADGGELLYNTAEHYRQIRSARPALTSFVAQVVMNKLVREAEDVIHPSSSLHTSHGSQLCWADLSSMTIALVTDIIKKHQPLTWKYVTTICERPPRKWNGVTALRKYRPLVTGVAMNVISQMNFVCNSWANILGLMKGLFDFAFGVPHDVFTYNCHVANTVSYQAVCCCLEGLSFQEAKLVMEKGKTVNDARIGRINTMNVGIAATFIELEGISPNAFDFSVKMQSLEGSQRHQLMVTRLLRYIDQAHLDKVMSLHWLLILANYVPALTHIKKDILTGFRTTAAKLRLPVKASLIHPLATSRRNKTVTTELKDALFDFLEQIGQTEGDYQQRVTLFSGDGLTYKKIIQLKKYLQFHEDDLQSLRTLEPTLAVWHTLWTDVSRIFESHWGETLSTDPSCLAHSAAKIGRAAPSNLKKVDFYPYSELAYLVLEICVLDCWRLHFNQVDLFEYFENLAIAKKLPTMAELELAAQSLHHAYSSAHGIYHAIHDVKKTSDWSQTVPLGTEWHYAGDKNLSDAGATGNRMTETKEFKGDLVLARSIAFMRDALLSREAAYAAADGDVGWLYETLKVMMFTFAGSSHSKYVTYLLETITTLELEAMPELRDVILRSLLVNMSGNAGAFCALDFMQEYFNRMLQAIVQRKGLDYGADYIQSVIACNLHCLGQIKHNFREGFGLQARSSRHKAPHTCTEVRILLNVYHQHQLHSRCIGCRLRDNDNGDTIDGFRRGAEHLRKTKLAAWVKDTTSTQGMDIRADDVDDQAAIPTLGYMCVIDGELVIDPNIEDFQLEEDGIDFGQDELSFDSVE</sequence>
<dbReference type="Pfam" id="PF20231">
    <property type="entry name" value="DUF6589"/>
    <property type="match status" value="1"/>
</dbReference>
<dbReference type="InterPro" id="IPR046496">
    <property type="entry name" value="DUF6589"/>
</dbReference>
<dbReference type="OrthoDB" id="3256296at2759"/>
<dbReference type="Proteomes" id="UP000053989">
    <property type="component" value="Unassembled WGS sequence"/>
</dbReference>
<evidence type="ECO:0000256" key="1">
    <source>
        <dbReference type="SAM" id="MobiDB-lite"/>
    </source>
</evidence>
<reference evidence="4" key="2">
    <citation type="submission" date="2015-01" db="EMBL/GenBank/DDBJ databases">
        <title>Evolutionary Origins and Diversification of the Mycorrhizal Mutualists.</title>
        <authorList>
            <consortium name="DOE Joint Genome Institute"/>
            <consortium name="Mycorrhizal Genomics Consortium"/>
            <person name="Kohler A."/>
            <person name="Kuo A."/>
            <person name="Nagy L.G."/>
            <person name="Floudas D."/>
            <person name="Copeland A."/>
            <person name="Barry K.W."/>
            <person name="Cichocki N."/>
            <person name="Veneault-Fourrey C."/>
            <person name="LaButti K."/>
            <person name="Lindquist E.A."/>
            <person name="Lipzen A."/>
            <person name="Lundell T."/>
            <person name="Morin E."/>
            <person name="Murat C."/>
            <person name="Riley R."/>
            <person name="Ohm R."/>
            <person name="Sun H."/>
            <person name="Tunlid A."/>
            <person name="Henrissat B."/>
            <person name="Grigoriev I.V."/>
            <person name="Hibbett D.S."/>
            <person name="Martin F."/>
        </authorList>
    </citation>
    <scope>NUCLEOTIDE SEQUENCE [LARGE SCALE GENOMIC DNA]</scope>
    <source>
        <strain evidence="4">Foug A</strain>
    </source>
</reference>
<accession>A0A0C3AE11</accession>
<dbReference type="STRING" id="1036808.A0A0C3AE11"/>